<evidence type="ECO:0000313" key="3">
    <source>
        <dbReference type="Proteomes" id="UP000479000"/>
    </source>
</evidence>
<sequence>MAREQIRITIARSARTSLRSVWRNVSPIITRKSPTARIRWRNPAMAAPARMTILPKALKKRVIRPRDRRRRNRKLNSLLPRRVPMRRNRPTGKPSDDRRQEDVVLVFKTI</sequence>
<evidence type="ECO:0000256" key="1">
    <source>
        <dbReference type="SAM" id="MobiDB-lite"/>
    </source>
</evidence>
<evidence type="ECO:0000313" key="2">
    <source>
        <dbReference type="EMBL" id="CAB0000821.1"/>
    </source>
</evidence>
<dbReference type="AlphaFoldDB" id="A0A6H5GFF8"/>
<keyword evidence="3" id="KW-1185">Reference proteome</keyword>
<reference evidence="2 3" key="1">
    <citation type="submission" date="2020-02" db="EMBL/GenBank/DDBJ databases">
        <authorList>
            <person name="Ferguson B K."/>
        </authorList>
    </citation>
    <scope>NUCLEOTIDE SEQUENCE [LARGE SCALE GENOMIC DNA]</scope>
</reference>
<dbReference type="Proteomes" id="UP000479000">
    <property type="component" value="Unassembled WGS sequence"/>
</dbReference>
<accession>A0A6H5GFF8</accession>
<name>A0A6H5GFF8_9HEMI</name>
<feature type="region of interest" description="Disordered" evidence="1">
    <location>
        <begin position="64"/>
        <end position="101"/>
    </location>
</feature>
<gene>
    <name evidence="2" type="ORF">NTEN_LOCUS6608</name>
</gene>
<feature type="non-terminal residue" evidence="2">
    <location>
        <position position="110"/>
    </location>
</feature>
<protein>
    <submittedName>
        <fullName evidence="2">Uncharacterized protein</fullName>
    </submittedName>
</protein>
<dbReference type="EMBL" id="CADCXU010009976">
    <property type="protein sequence ID" value="CAB0000821.1"/>
    <property type="molecule type" value="Genomic_DNA"/>
</dbReference>
<proteinExistence type="predicted"/>
<organism evidence="2 3">
    <name type="scientific">Nesidiocoris tenuis</name>
    <dbReference type="NCBI Taxonomy" id="355587"/>
    <lineage>
        <taxon>Eukaryota</taxon>
        <taxon>Metazoa</taxon>
        <taxon>Ecdysozoa</taxon>
        <taxon>Arthropoda</taxon>
        <taxon>Hexapoda</taxon>
        <taxon>Insecta</taxon>
        <taxon>Pterygota</taxon>
        <taxon>Neoptera</taxon>
        <taxon>Paraneoptera</taxon>
        <taxon>Hemiptera</taxon>
        <taxon>Heteroptera</taxon>
        <taxon>Panheteroptera</taxon>
        <taxon>Cimicomorpha</taxon>
        <taxon>Miridae</taxon>
        <taxon>Dicyphina</taxon>
        <taxon>Nesidiocoris</taxon>
    </lineage>
</organism>
<feature type="compositionally biased region" description="Basic residues" evidence="1">
    <location>
        <begin position="64"/>
        <end position="74"/>
    </location>
</feature>